<keyword evidence="3" id="KW-1185">Reference proteome</keyword>
<protein>
    <submittedName>
        <fullName evidence="2">Uncharacterized protein</fullName>
    </submittedName>
</protein>
<evidence type="ECO:0000313" key="2">
    <source>
        <dbReference type="EMBL" id="GHI69249.1"/>
    </source>
</evidence>
<gene>
    <name evidence="2" type="ORF">Snoj_31670</name>
</gene>
<proteinExistence type="predicted"/>
<dbReference type="EMBL" id="BNEC01000005">
    <property type="protein sequence ID" value="GHI69249.1"/>
    <property type="molecule type" value="Genomic_DNA"/>
</dbReference>
<name>A0ABQ3SM93_9ACTN</name>
<reference evidence="3" key="1">
    <citation type="submission" date="2023-07" db="EMBL/GenBank/DDBJ databases">
        <title>Whole genome shotgun sequence of Streptomyces nojiriensis NBRC 13794.</title>
        <authorList>
            <person name="Komaki H."/>
            <person name="Tamura T."/>
        </authorList>
    </citation>
    <scope>NUCLEOTIDE SEQUENCE [LARGE SCALE GENOMIC DNA]</scope>
    <source>
        <strain evidence="3">NBRC 13794</strain>
    </source>
</reference>
<sequence length="73" mass="7703">MSYRAPAPVARNEAPGRGRGRAQTGTGEARAARPGHSPVDLPEVSRDASISAQTALPSSWVCVPQRSETRSTM</sequence>
<accession>A0ABQ3SM93</accession>
<organism evidence="2 3">
    <name type="scientific">Streptomyces nojiriensis</name>
    <dbReference type="NCBI Taxonomy" id="66374"/>
    <lineage>
        <taxon>Bacteria</taxon>
        <taxon>Bacillati</taxon>
        <taxon>Actinomycetota</taxon>
        <taxon>Actinomycetes</taxon>
        <taxon>Kitasatosporales</taxon>
        <taxon>Streptomycetaceae</taxon>
        <taxon>Streptomyces</taxon>
    </lineage>
</organism>
<dbReference type="Proteomes" id="UP000613974">
    <property type="component" value="Unassembled WGS sequence"/>
</dbReference>
<evidence type="ECO:0000313" key="3">
    <source>
        <dbReference type="Proteomes" id="UP000613974"/>
    </source>
</evidence>
<comment type="caution">
    <text evidence="2">The sequence shown here is derived from an EMBL/GenBank/DDBJ whole genome shotgun (WGS) entry which is preliminary data.</text>
</comment>
<feature type="region of interest" description="Disordered" evidence="1">
    <location>
        <begin position="1"/>
        <end position="53"/>
    </location>
</feature>
<evidence type="ECO:0000256" key="1">
    <source>
        <dbReference type="SAM" id="MobiDB-lite"/>
    </source>
</evidence>